<keyword evidence="5" id="KW-0378">Hydrolase</keyword>
<dbReference type="Pfam" id="PF16187">
    <property type="entry name" value="Peptidase_M16_M"/>
    <property type="match status" value="1"/>
</dbReference>
<dbReference type="Gene3D" id="3.30.830.10">
    <property type="entry name" value="Metalloenzyme, LuxS/M16 peptidase-like"/>
    <property type="match status" value="1"/>
</dbReference>
<feature type="domain" description="Peptidase M16 middle/third" evidence="2">
    <location>
        <begin position="2"/>
        <end position="149"/>
    </location>
</feature>
<dbReference type="InterPro" id="IPR032632">
    <property type="entry name" value="Peptidase_M16_M"/>
</dbReference>
<evidence type="ECO:0000256" key="1">
    <source>
        <dbReference type="ARBA" id="ARBA00022723"/>
    </source>
</evidence>
<evidence type="ECO:0000313" key="4">
    <source>
        <dbReference type="EMBL" id="CAL1164680.1"/>
    </source>
</evidence>
<dbReference type="EMBL" id="CAMXCT030005075">
    <property type="protein sequence ID" value="CAL4798617.1"/>
    <property type="molecule type" value="Genomic_DNA"/>
</dbReference>
<name>A0A9P1GF73_9DINO</name>
<evidence type="ECO:0000313" key="5">
    <source>
        <dbReference type="EMBL" id="CAL4798617.1"/>
    </source>
</evidence>
<gene>
    <name evidence="3" type="ORF">C1SCF055_LOCUS36483</name>
</gene>
<dbReference type="GO" id="GO:0006508">
    <property type="term" value="P:proteolysis"/>
    <property type="evidence" value="ECO:0007669"/>
    <property type="project" value="UniProtKB-KW"/>
</dbReference>
<evidence type="ECO:0000313" key="3">
    <source>
        <dbReference type="EMBL" id="CAI4011305.1"/>
    </source>
</evidence>
<dbReference type="OrthoDB" id="952271at2759"/>
<accession>A0A9P1GF73</accession>
<protein>
    <submittedName>
        <fullName evidence="5">Zinc protease mug138 (Meioticall y up-regulated gene 138 protein)</fullName>
    </submittedName>
</protein>
<dbReference type="EMBL" id="CAMXCT010005075">
    <property type="protein sequence ID" value="CAI4011305.1"/>
    <property type="molecule type" value="Genomic_DNA"/>
</dbReference>
<dbReference type="InterPro" id="IPR050626">
    <property type="entry name" value="Peptidase_M16"/>
</dbReference>
<evidence type="ECO:0000313" key="6">
    <source>
        <dbReference type="Proteomes" id="UP001152797"/>
    </source>
</evidence>
<dbReference type="SUPFAM" id="SSF63411">
    <property type="entry name" value="LuxS/MPP-like metallohydrolase"/>
    <property type="match status" value="1"/>
</dbReference>
<dbReference type="PANTHER" id="PTHR43690">
    <property type="entry name" value="NARDILYSIN"/>
    <property type="match status" value="1"/>
</dbReference>
<organism evidence="3">
    <name type="scientific">Cladocopium goreaui</name>
    <dbReference type="NCBI Taxonomy" id="2562237"/>
    <lineage>
        <taxon>Eukaryota</taxon>
        <taxon>Sar</taxon>
        <taxon>Alveolata</taxon>
        <taxon>Dinophyceae</taxon>
        <taxon>Suessiales</taxon>
        <taxon>Symbiodiniaceae</taxon>
        <taxon>Cladocopium</taxon>
    </lineage>
</organism>
<feature type="non-terminal residue" evidence="3">
    <location>
        <position position="318"/>
    </location>
</feature>
<evidence type="ECO:0000259" key="2">
    <source>
        <dbReference type="Pfam" id="PF16187"/>
    </source>
</evidence>
<keyword evidence="5" id="KW-0645">Protease</keyword>
<reference evidence="3" key="1">
    <citation type="submission" date="2022-10" db="EMBL/GenBank/DDBJ databases">
        <authorList>
            <person name="Chen Y."/>
            <person name="Dougan E. K."/>
            <person name="Chan C."/>
            <person name="Rhodes N."/>
            <person name="Thang M."/>
        </authorList>
    </citation>
    <scope>NUCLEOTIDE SEQUENCE</scope>
</reference>
<proteinExistence type="predicted"/>
<comment type="caution">
    <text evidence="3">The sequence shown here is derived from an EMBL/GenBank/DDBJ whole genome shotgun (WGS) entry which is preliminary data.</text>
</comment>
<reference evidence="4" key="2">
    <citation type="submission" date="2024-04" db="EMBL/GenBank/DDBJ databases">
        <authorList>
            <person name="Chen Y."/>
            <person name="Shah S."/>
            <person name="Dougan E. K."/>
            <person name="Thang M."/>
            <person name="Chan C."/>
        </authorList>
    </citation>
    <scope>NUCLEOTIDE SEQUENCE [LARGE SCALE GENOMIC DNA]</scope>
</reference>
<dbReference type="PANTHER" id="PTHR43690:SF18">
    <property type="entry name" value="INSULIN-DEGRADING ENZYME-RELATED"/>
    <property type="match status" value="1"/>
</dbReference>
<keyword evidence="6" id="KW-1185">Reference proteome</keyword>
<dbReference type="Proteomes" id="UP001152797">
    <property type="component" value="Unassembled WGS sequence"/>
</dbReference>
<sequence>VVPQLLSVESGVSIFHRQDDLFKQPKAQVTFYIYSPYFHQDVSSYLKTALWSNCVEEALQDYAYDAQIAGMGYSIQLSGGCLKMALSGFNDKLHVLLEAVTDKMVSMTSVPEHIFGIILDTFGDDLRNQAYHSQPISQAQMRFQDLLNRGSSFPAPGTALELLETLPKVQRNDLDNLCQSLFVDGAHVEVLALGNLTSNDAKQLSNKLVTGLKLTKPLKSALAMPCLPYRAEAAFPTGSTLWELDSADVDDPNHAVMMKLQLPEGLEDEMHVMLLDKLLGAKFFEILRTQYFGFEKMEGLEAEVVLGLFFVHRHVCVD</sequence>
<dbReference type="AlphaFoldDB" id="A0A9P1GF73"/>
<dbReference type="GO" id="GO:0008233">
    <property type="term" value="F:peptidase activity"/>
    <property type="evidence" value="ECO:0007669"/>
    <property type="project" value="UniProtKB-KW"/>
</dbReference>
<dbReference type="InterPro" id="IPR011249">
    <property type="entry name" value="Metalloenz_LuxS/M16"/>
</dbReference>
<dbReference type="GO" id="GO:0046872">
    <property type="term" value="F:metal ion binding"/>
    <property type="evidence" value="ECO:0007669"/>
    <property type="project" value="UniProtKB-KW"/>
</dbReference>
<dbReference type="EMBL" id="CAMXCT020005075">
    <property type="protein sequence ID" value="CAL1164680.1"/>
    <property type="molecule type" value="Genomic_DNA"/>
</dbReference>
<keyword evidence="1" id="KW-0479">Metal-binding</keyword>